<feature type="compositionally biased region" description="Gly residues" evidence="1">
    <location>
        <begin position="350"/>
        <end position="362"/>
    </location>
</feature>
<evidence type="ECO:0000313" key="3">
    <source>
        <dbReference type="Proteomes" id="UP000019084"/>
    </source>
</evidence>
<protein>
    <submittedName>
        <fullName evidence="2">Uncharacterized protein</fullName>
    </submittedName>
</protein>
<sequence length="440" mass="43632">GGAGAASGAGAIARRGGGAGLCAGRARAAQCLGAVADRRGGRCGQARTACPHRAPPGAARAGVAAPAAQRRTGRIEPGAYRCAGGLLRRLPARTHRDAAGAAADPDRGVFGRLGGGPGVAADRTADSVLHDAGGLGRRSRRARPAARTGADGRALCRSPQGPGPAARVWPRRGRVERHCRGGRRRARAFAQGAAHRLPVVHGAGILRLGERGDRGAVLRPDLSGHAGSARLADAGRGHVLPAAGAGILCAVAAAGGALPRPCQCAGGGGRSRAPAGRLRAAIGNATGDGAALARTGTGPGTRPAAAGARSCATAAGRTAHGGRAFFADLAARAARGGDRCQRQRQEHLAGGPGRLAGAGGRQRGAAAGDPHRLCHAAAVSVSRQHRRQPAPADPQAGAARLHAVADAAQVLRFAAQLPAGLDTQIGERGFGLSGGEARRV</sequence>
<evidence type="ECO:0000256" key="1">
    <source>
        <dbReference type="SAM" id="MobiDB-lite"/>
    </source>
</evidence>
<dbReference type="InterPro" id="IPR027417">
    <property type="entry name" value="P-loop_NTPase"/>
</dbReference>
<feature type="region of interest" description="Disordered" evidence="1">
    <location>
        <begin position="337"/>
        <end position="370"/>
    </location>
</feature>
<dbReference type="Gene3D" id="3.40.50.300">
    <property type="entry name" value="P-loop containing nucleotide triphosphate hydrolases"/>
    <property type="match status" value="1"/>
</dbReference>
<feature type="compositionally biased region" description="Basic and acidic residues" evidence="1">
    <location>
        <begin position="337"/>
        <end position="347"/>
    </location>
</feature>
<feature type="non-terminal residue" evidence="2">
    <location>
        <position position="1"/>
    </location>
</feature>
<evidence type="ECO:0000313" key="2">
    <source>
        <dbReference type="EMBL" id="GAE57215.1"/>
    </source>
</evidence>
<dbReference type="Proteomes" id="UP000019084">
    <property type="component" value="Unassembled WGS sequence"/>
</dbReference>
<proteinExistence type="predicted"/>
<comment type="caution">
    <text evidence="2">The sequence shown here is derived from an EMBL/GenBank/DDBJ whole genome shotgun (WGS) entry which is preliminary data.</text>
</comment>
<feature type="non-terminal residue" evidence="2">
    <location>
        <position position="440"/>
    </location>
</feature>
<dbReference type="AlphaFoldDB" id="W4SKX2"/>
<dbReference type="EMBL" id="BAVC01000323">
    <property type="protein sequence ID" value="GAE57215.1"/>
    <property type="molecule type" value="Genomic_DNA"/>
</dbReference>
<name>W4SKX2_9XANT</name>
<accession>W4SKX2</accession>
<organism evidence="2 3">
    <name type="scientific">Xanthomonas arboricola pv. pruni MAFF 301420</name>
    <dbReference type="NCBI Taxonomy" id="1418095"/>
    <lineage>
        <taxon>Bacteria</taxon>
        <taxon>Pseudomonadati</taxon>
        <taxon>Pseudomonadota</taxon>
        <taxon>Gammaproteobacteria</taxon>
        <taxon>Lysobacterales</taxon>
        <taxon>Lysobacteraceae</taxon>
        <taxon>Xanthomonas</taxon>
    </lineage>
</organism>
<reference evidence="2 3" key="1">
    <citation type="submission" date="2014-01" db="EMBL/GenBank/DDBJ databases">
        <title>Genome sequence and analysis of Xanthomonas arboricola pv. pruni.</title>
        <authorList>
            <person name="Fujikawa T."/>
            <person name="Nakazono-Nagaoka E."/>
        </authorList>
    </citation>
    <scope>NUCLEOTIDE SEQUENCE [LARGE SCALE GENOMIC DNA]</scope>
    <source>
        <strain evidence="3">MAFF 301420</strain>
    </source>
</reference>
<dbReference type="SUPFAM" id="SSF52540">
    <property type="entry name" value="P-loop containing nucleoside triphosphate hydrolases"/>
    <property type="match status" value="1"/>
</dbReference>
<gene>
    <name evidence="2" type="ORF">XPR_3850</name>
</gene>
<feature type="region of interest" description="Disordered" evidence="1">
    <location>
        <begin position="130"/>
        <end position="168"/>
    </location>
</feature>